<comment type="caution">
    <text evidence="1">The sequence shown here is derived from an EMBL/GenBank/DDBJ whole genome shotgun (WGS) entry which is preliminary data.</text>
</comment>
<reference evidence="1 2" key="1">
    <citation type="journal article" date="2012" name="Appl. Environ. Microbiol.">
        <title>Genome Sequence of Thermotolerant Bacillus methanolicus: Features and Regulation Related to Methylotrophy and Production of L-Lysine and L-Glutamate from Methanol.</title>
        <authorList>
            <person name="Heggeset T.M."/>
            <person name="Krog A."/>
            <person name="Balzer S."/>
            <person name="Wentzel A."/>
            <person name="Ellingsen T.E."/>
            <person name="Brautaset T."/>
        </authorList>
    </citation>
    <scope>NUCLEOTIDE SEQUENCE [LARGE SCALE GENOMIC DNA]</scope>
    <source>
        <strain evidence="1 2">PB1</strain>
    </source>
</reference>
<dbReference type="PATRIC" id="fig|997296.3.peg.2426"/>
<name>I3DVB7_BACMT</name>
<dbReference type="OrthoDB" id="1822642at2"/>
<evidence type="ECO:0000313" key="1">
    <source>
        <dbReference type="EMBL" id="EIJ78188.1"/>
    </source>
</evidence>
<gene>
    <name evidence="1" type="ORF">PB1_11529</name>
</gene>
<keyword evidence="2" id="KW-1185">Reference proteome</keyword>
<protein>
    <recommendedName>
        <fullName evidence="3">Transcription initiation factor TFIIIB</fullName>
    </recommendedName>
</protein>
<accession>I3DVB7</accession>
<proteinExistence type="predicted"/>
<dbReference type="RefSeq" id="WP_004436456.1">
    <property type="nucleotide sequence ID" value="NZ_AFEU01000003.1"/>
</dbReference>
<sequence>MKAINECSACGNKEIVQGKFQYEARVQPINKKFSTGSDVLVDFCSNCGLILLMKVENPEKFK</sequence>
<evidence type="ECO:0008006" key="3">
    <source>
        <dbReference type="Google" id="ProtNLM"/>
    </source>
</evidence>
<organism evidence="1 2">
    <name type="scientific">Bacillus methanolicus PB1</name>
    <dbReference type="NCBI Taxonomy" id="997296"/>
    <lineage>
        <taxon>Bacteria</taxon>
        <taxon>Bacillati</taxon>
        <taxon>Bacillota</taxon>
        <taxon>Bacilli</taxon>
        <taxon>Bacillales</taxon>
        <taxon>Bacillaceae</taxon>
        <taxon>Bacillus</taxon>
    </lineage>
</organism>
<dbReference type="Proteomes" id="UP000010523">
    <property type="component" value="Unassembled WGS sequence"/>
</dbReference>
<dbReference type="AlphaFoldDB" id="I3DVB7"/>
<evidence type="ECO:0000313" key="2">
    <source>
        <dbReference type="Proteomes" id="UP000010523"/>
    </source>
</evidence>
<dbReference type="EMBL" id="AFEU01000003">
    <property type="protein sequence ID" value="EIJ78188.1"/>
    <property type="molecule type" value="Genomic_DNA"/>
</dbReference>